<dbReference type="AlphaFoldDB" id="A0A6B3SX63"/>
<keyword evidence="2" id="KW-1133">Transmembrane helix</keyword>
<gene>
    <name evidence="3" type="ORF">G3574_18365</name>
</gene>
<dbReference type="Proteomes" id="UP000482155">
    <property type="component" value="Unassembled WGS sequence"/>
</dbReference>
<keyword evidence="2" id="KW-0472">Membrane</keyword>
<keyword evidence="4" id="KW-1185">Reference proteome</keyword>
<reference evidence="3 4" key="1">
    <citation type="submission" date="2020-02" db="EMBL/GenBank/DDBJ databases">
        <authorList>
            <person name="Kim M.K."/>
        </authorList>
    </citation>
    <scope>NUCLEOTIDE SEQUENCE [LARGE SCALE GENOMIC DNA]</scope>
    <source>
        <strain evidence="3 4">17J57-3</strain>
    </source>
</reference>
<dbReference type="EMBL" id="JAAIVB010000065">
    <property type="protein sequence ID" value="NEX63052.1"/>
    <property type="molecule type" value="Genomic_DNA"/>
</dbReference>
<comment type="caution">
    <text evidence="3">The sequence shown here is derived from an EMBL/GenBank/DDBJ whole genome shotgun (WGS) entry which is preliminary data.</text>
</comment>
<feature type="region of interest" description="Disordered" evidence="1">
    <location>
        <begin position="1"/>
        <end position="20"/>
    </location>
</feature>
<protein>
    <submittedName>
        <fullName evidence="3">Uncharacterized protein</fullName>
    </submittedName>
</protein>
<proteinExistence type="predicted"/>
<feature type="transmembrane region" description="Helical" evidence="2">
    <location>
        <begin position="80"/>
        <end position="100"/>
    </location>
</feature>
<dbReference type="RefSeq" id="WP_163966380.1">
    <property type="nucleotide sequence ID" value="NZ_JAAIVB010000065.1"/>
</dbReference>
<evidence type="ECO:0000313" key="3">
    <source>
        <dbReference type="EMBL" id="NEX63052.1"/>
    </source>
</evidence>
<accession>A0A6B3SX63</accession>
<evidence type="ECO:0000256" key="2">
    <source>
        <dbReference type="SAM" id="Phobius"/>
    </source>
</evidence>
<organism evidence="3 4">
    <name type="scientific">Noviherbaspirillum galbum</name>
    <dbReference type="NCBI Taxonomy" id="2709383"/>
    <lineage>
        <taxon>Bacteria</taxon>
        <taxon>Pseudomonadati</taxon>
        <taxon>Pseudomonadota</taxon>
        <taxon>Betaproteobacteria</taxon>
        <taxon>Burkholderiales</taxon>
        <taxon>Oxalobacteraceae</taxon>
        <taxon>Noviherbaspirillum</taxon>
    </lineage>
</organism>
<evidence type="ECO:0000313" key="4">
    <source>
        <dbReference type="Proteomes" id="UP000482155"/>
    </source>
</evidence>
<evidence type="ECO:0000256" key="1">
    <source>
        <dbReference type="SAM" id="MobiDB-lite"/>
    </source>
</evidence>
<sequence length="121" mass="13596">MDERPRLQTDASEPGGGSPRQCDHYVGWLHFHGYARNSSAPRRRPRIVRQSQVDDVVGLYRFELVQKGASYSRAYAMPDALVFALCCFPFLYCPLCGVALSREAGIEKNDGREDGHDDQSC</sequence>
<name>A0A6B3SX63_9BURK</name>
<keyword evidence="2" id="KW-0812">Transmembrane</keyword>